<evidence type="ECO:0000313" key="2">
    <source>
        <dbReference type="Proteomes" id="UP000316759"/>
    </source>
</evidence>
<gene>
    <name evidence="1" type="ORF">FGIG_09393</name>
</gene>
<reference evidence="1 2" key="1">
    <citation type="submission" date="2019-04" db="EMBL/GenBank/DDBJ databases">
        <title>Annotation for the trematode Fasciola gigantica.</title>
        <authorList>
            <person name="Choi Y.-J."/>
        </authorList>
    </citation>
    <scope>NUCLEOTIDE SEQUENCE [LARGE SCALE GENOMIC DNA]</scope>
    <source>
        <strain evidence="1">Uganda_cow_1</strain>
    </source>
</reference>
<name>A0A504Z277_FASGI</name>
<proteinExistence type="predicted"/>
<dbReference type="AlphaFoldDB" id="A0A504Z277"/>
<keyword evidence="2" id="KW-1185">Reference proteome</keyword>
<accession>A0A504Z277</accession>
<sequence length="1182" mass="134828">MLMNASVITILYEYLPKEFILQSATLNPILFWIQSAESSESHKLNFVKLLTRHLKRFGAVTERQSLTLIHVLVQSLSVNHGEFSAWVLFCIGQFMNSFLLKNHDILPIVYAKIIEVTVGLKTNESVINNGLGKLGQAEVITINERTGCIQILLSEESSSSLILTSQLSHLLRALLNTDVEKIQSVVLEFLITNMDDDNGHFMHFLIRHSIVEFVFDLMDSNRKLWSRLRICLEITCRNEQVLSTSLIPHAIERLLMIINDLRSSDHSLMLKYCHLLCNCLQSYSGAVDFFLSSAVQEKQLVLILKLVEDRSCAAFCMGRALFYHILKYSRWIRPLPLLLVLSIVNALLLGSDRHMHIACPERLLQKECESLRKKLISSYKAHFQLLFELFNFLSQLNTEFSVNVEVLTAKVVQLFFGQYLQTFENHLRRIKYLQSVNPLNSEDTIILNEYRPGPAKAEEHLVGDRNTLAMLTINSMAVNGIYLKKRQSLIENLMKAELSNQNTLYRLVLRGMAFISHECLEKGWQMNFSSCVKLSQRLTSNHVEFTSVTVTALLIGCVLVNRNIVYMEPKIDEKNETTRGSTVVPSVPEKFLQRIFSFTLNVGCEYFLELPAILIVEIMLTFTALRTSVLSRMNPVVFEPKGLITRAWLVLVSALVERLTPIHTYLLIRCPGFVENLQNGDLTWLRLAQSMIFHCHSDESLVELGLATFLQNSYPSLSNVLTVWIATFIQGKDMKLCHQLTNTVIRMLGEVQDLNFAHTMDIDAYQESRKYFAQYATECLSVFPNRLSCSFVEFFSNNVEFQELYVSVLEHTIIPLSQYSMDYAGLLKIVQQVMGILVRISEFQQGTHLRRRLSKVLLNCLISVEEHLFVQIIRIFFSSIQTPGLRHFYHDENQSTKGPLEHCSSYDIEPSELETMLSIGVLVLGAGVVLEPGHIYEEKLKGTIFTDPHFLLVLIRNDLPGLRTDLIRVSSLLCFLLAQENSKIYGQSENSLWPPVTDEKFSDFYCSLMLCLQSLIMDPVNQFLRFVAIKVFGLLLHMTCSHQLKRNSLGYIFLTSPWNGILVELLQAGVFIDPLPNLTVHFLELLIAFLSTGSPISLIWIEKDILTKLMMVFLHHLGDYPAVIGNSIRVLAKTLALCSHLDVLSNAEQWAVHMKLNSDPPVEPNLSLLKLFKIFLHETVSI</sequence>
<dbReference type="Proteomes" id="UP000316759">
    <property type="component" value="Unassembled WGS sequence"/>
</dbReference>
<organism evidence="1 2">
    <name type="scientific">Fasciola gigantica</name>
    <name type="common">Giant liver fluke</name>
    <dbReference type="NCBI Taxonomy" id="46835"/>
    <lineage>
        <taxon>Eukaryota</taxon>
        <taxon>Metazoa</taxon>
        <taxon>Spiralia</taxon>
        <taxon>Lophotrochozoa</taxon>
        <taxon>Platyhelminthes</taxon>
        <taxon>Trematoda</taxon>
        <taxon>Digenea</taxon>
        <taxon>Plagiorchiida</taxon>
        <taxon>Echinostomata</taxon>
        <taxon>Echinostomatoidea</taxon>
        <taxon>Fasciolidae</taxon>
        <taxon>Fasciola</taxon>
    </lineage>
</organism>
<dbReference type="OrthoDB" id="6228282at2759"/>
<dbReference type="EMBL" id="SUNJ01004918">
    <property type="protein sequence ID" value="TPP64058.1"/>
    <property type="molecule type" value="Genomic_DNA"/>
</dbReference>
<comment type="caution">
    <text evidence="1">The sequence shown here is derived from an EMBL/GenBank/DDBJ whole genome shotgun (WGS) entry which is preliminary data.</text>
</comment>
<evidence type="ECO:0000313" key="1">
    <source>
        <dbReference type="EMBL" id="TPP64058.1"/>
    </source>
</evidence>
<protein>
    <submittedName>
        <fullName evidence="1">Uncharacterized protein</fullName>
    </submittedName>
</protein>